<keyword evidence="4" id="KW-1185">Reference proteome</keyword>
<keyword evidence="2" id="KW-0812">Transmembrane</keyword>
<keyword evidence="2" id="KW-1133">Transmembrane helix</keyword>
<dbReference type="EnsemblPlants" id="KQL27754">
    <property type="protein sequence ID" value="KQL27754"/>
    <property type="gene ID" value="SETIT_017406mg"/>
</dbReference>
<sequence length="401" mass="43023">MSLRSSPRRLPNSYAAAAASPPPSIPPSSPSTRRHLPPPTRHLLLAVAPPPSIPPSPPSTRRRPPPPTRRLLLSGGRRRKQKAPMATLVAADSSTGLRRRRRTALVARVLPPPPLGRQQLEPADQGASQAAPRYLIDPPLRCASPIAATSSPVTRAPPPPLPTLAHRRGRASPTRRSAAAPSTPSACSPSSPPSAASIRRWGIWFLDYLPTRDCRPFLLKFRTDGSARCFQMFAEATGALFHSGAEKKRKGVWIEVDNYEDQSKRSSVVASEGSTVTAAASAGSTATSGRCRRPPRASGGGGGGGEKAPRRVEAIMQWFSRSQAGPATENDICVAVGDNSGMSKTIRWLLKQEGGLRRAGTGGLLDPYVYMKWVKWYVDVVVSFLHIPGVLFMFSVLVVGQ</sequence>
<evidence type="ECO:0000313" key="4">
    <source>
        <dbReference type="Proteomes" id="UP000004995"/>
    </source>
</evidence>
<feature type="compositionally biased region" description="Pro residues" evidence="1">
    <location>
        <begin position="20"/>
        <end position="29"/>
    </location>
</feature>
<dbReference type="Gramene" id="KQL27753">
    <property type="protein sequence ID" value="KQL27753"/>
    <property type="gene ID" value="SETIT_017406mg"/>
</dbReference>
<dbReference type="AlphaFoldDB" id="K3YT14"/>
<accession>K3YT14</accession>
<feature type="compositionally biased region" description="Low complexity" evidence="1">
    <location>
        <begin position="1"/>
        <end position="19"/>
    </location>
</feature>
<dbReference type="STRING" id="4555.K3YT14"/>
<name>K3YT14_SETIT</name>
<dbReference type="EMBL" id="AGNK02000009">
    <property type="status" value="NOT_ANNOTATED_CDS"/>
    <property type="molecule type" value="Genomic_DNA"/>
</dbReference>
<dbReference type="EnsemblPlants" id="KQL27753">
    <property type="protein sequence ID" value="KQL27753"/>
    <property type="gene ID" value="SETIT_017406mg"/>
</dbReference>
<protein>
    <submittedName>
        <fullName evidence="3">Uncharacterized protein</fullName>
    </submittedName>
</protein>
<reference evidence="3" key="2">
    <citation type="submission" date="2018-08" db="UniProtKB">
        <authorList>
            <consortium name="EnsemblPlants"/>
        </authorList>
    </citation>
    <scope>IDENTIFICATION</scope>
    <source>
        <strain evidence="3">Yugu1</strain>
    </source>
</reference>
<organism evidence="3 4">
    <name type="scientific">Setaria italica</name>
    <name type="common">Foxtail millet</name>
    <name type="synonym">Panicum italicum</name>
    <dbReference type="NCBI Taxonomy" id="4555"/>
    <lineage>
        <taxon>Eukaryota</taxon>
        <taxon>Viridiplantae</taxon>
        <taxon>Streptophyta</taxon>
        <taxon>Embryophyta</taxon>
        <taxon>Tracheophyta</taxon>
        <taxon>Spermatophyta</taxon>
        <taxon>Magnoliopsida</taxon>
        <taxon>Liliopsida</taxon>
        <taxon>Poales</taxon>
        <taxon>Poaceae</taxon>
        <taxon>PACMAD clade</taxon>
        <taxon>Panicoideae</taxon>
        <taxon>Panicodae</taxon>
        <taxon>Paniceae</taxon>
        <taxon>Cenchrinae</taxon>
        <taxon>Setaria</taxon>
    </lineage>
</organism>
<feature type="region of interest" description="Disordered" evidence="1">
    <location>
        <begin position="1"/>
        <end position="100"/>
    </location>
</feature>
<feature type="transmembrane region" description="Helical" evidence="2">
    <location>
        <begin position="376"/>
        <end position="399"/>
    </location>
</feature>
<dbReference type="PANTHER" id="PTHR34799">
    <property type="entry name" value="OS07G0656300 PROTEIN"/>
    <property type="match status" value="1"/>
</dbReference>
<dbReference type="eggNOG" id="ENOG502S2B4">
    <property type="taxonomic scope" value="Eukaryota"/>
</dbReference>
<dbReference type="HOGENOM" id="CLU_687739_0_0_1"/>
<evidence type="ECO:0000256" key="1">
    <source>
        <dbReference type="SAM" id="MobiDB-lite"/>
    </source>
</evidence>
<evidence type="ECO:0000256" key="2">
    <source>
        <dbReference type="SAM" id="Phobius"/>
    </source>
</evidence>
<keyword evidence="2" id="KW-0472">Membrane</keyword>
<feature type="region of interest" description="Disordered" evidence="1">
    <location>
        <begin position="110"/>
        <end position="129"/>
    </location>
</feature>
<dbReference type="Proteomes" id="UP000004995">
    <property type="component" value="Unassembled WGS sequence"/>
</dbReference>
<proteinExistence type="predicted"/>
<feature type="region of interest" description="Disordered" evidence="1">
    <location>
        <begin position="264"/>
        <end position="308"/>
    </location>
</feature>
<evidence type="ECO:0000313" key="3">
    <source>
        <dbReference type="EnsemblPlants" id="KQL27754"/>
    </source>
</evidence>
<dbReference type="Gramene" id="KQL27754">
    <property type="protein sequence ID" value="KQL27754"/>
    <property type="gene ID" value="SETIT_017406mg"/>
</dbReference>
<dbReference type="PANTHER" id="PTHR34799:SF2">
    <property type="entry name" value="OS07G0656300 PROTEIN"/>
    <property type="match status" value="1"/>
</dbReference>
<feature type="compositionally biased region" description="Pro residues" evidence="1">
    <location>
        <begin position="48"/>
        <end position="58"/>
    </location>
</feature>
<feature type="compositionally biased region" description="Low complexity" evidence="1">
    <location>
        <begin position="266"/>
        <end position="289"/>
    </location>
</feature>
<feature type="region of interest" description="Disordered" evidence="1">
    <location>
        <begin position="148"/>
        <end position="194"/>
    </location>
</feature>
<reference evidence="4" key="1">
    <citation type="journal article" date="2012" name="Nat. Biotechnol.">
        <title>Reference genome sequence of the model plant Setaria.</title>
        <authorList>
            <person name="Bennetzen J.L."/>
            <person name="Schmutz J."/>
            <person name="Wang H."/>
            <person name="Percifield R."/>
            <person name="Hawkins J."/>
            <person name="Pontaroli A.C."/>
            <person name="Estep M."/>
            <person name="Feng L."/>
            <person name="Vaughn J.N."/>
            <person name="Grimwood J."/>
            <person name="Jenkins J."/>
            <person name="Barry K."/>
            <person name="Lindquist E."/>
            <person name="Hellsten U."/>
            <person name="Deshpande S."/>
            <person name="Wang X."/>
            <person name="Wu X."/>
            <person name="Mitros T."/>
            <person name="Triplett J."/>
            <person name="Yang X."/>
            <person name="Ye C.Y."/>
            <person name="Mauro-Herrera M."/>
            <person name="Wang L."/>
            <person name="Li P."/>
            <person name="Sharma M."/>
            <person name="Sharma R."/>
            <person name="Ronald P.C."/>
            <person name="Panaud O."/>
            <person name="Kellogg E.A."/>
            <person name="Brutnell T.P."/>
            <person name="Doust A.N."/>
            <person name="Tuskan G.A."/>
            <person name="Rokhsar D."/>
            <person name="Devos K.M."/>
        </authorList>
    </citation>
    <scope>NUCLEOTIDE SEQUENCE [LARGE SCALE GENOMIC DNA]</scope>
    <source>
        <strain evidence="4">cv. Yugu1</strain>
    </source>
</reference>
<feature type="compositionally biased region" description="Low complexity" evidence="1">
    <location>
        <begin position="171"/>
        <end position="194"/>
    </location>
</feature>